<keyword evidence="1" id="KW-0472">Membrane</keyword>
<organism evidence="2 3">
    <name type="scientific">Photobacterium lutimaris</name>
    <dbReference type="NCBI Taxonomy" id="388278"/>
    <lineage>
        <taxon>Bacteria</taxon>
        <taxon>Pseudomonadati</taxon>
        <taxon>Pseudomonadota</taxon>
        <taxon>Gammaproteobacteria</taxon>
        <taxon>Vibrionales</taxon>
        <taxon>Vibrionaceae</taxon>
        <taxon>Photobacterium</taxon>
    </lineage>
</organism>
<evidence type="ECO:0000313" key="2">
    <source>
        <dbReference type="EMBL" id="PSU27066.1"/>
    </source>
</evidence>
<keyword evidence="1" id="KW-0812">Transmembrane</keyword>
<reference evidence="2 3" key="1">
    <citation type="submission" date="2018-03" db="EMBL/GenBank/DDBJ databases">
        <title>Whole genome sequencing of Histamine producing bacteria.</title>
        <authorList>
            <person name="Butler K."/>
        </authorList>
    </citation>
    <scope>NUCLEOTIDE SEQUENCE [LARGE SCALE GENOMIC DNA]</scope>
    <source>
        <strain evidence="2 3">JCM 13586</strain>
    </source>
</reference>
<proteinExistence type="predicted"/>
<dbReference type="EMBL" id="PYMH01000031">
    <property type="protein sequence ID" value="PSU27066.1"/>
    <property type="molecule type" value="Genomic_DNA"/>
</dbReference>
<feature type="transmembrane region" description="Helical" evidence="1">
    <location>
        <begin position="6"/>
        <end position="26"/>
    </location>
</feature>
<dbReference type="Proteomes" id="UP000241222">
    <property type="component" value="Unassembled WGS sequence"/>
</dbReference>
<gene>
    <name evidence="2" type="ORF">C9I99_26750</name>
</gene>
<sequence>MVLIKVSLLLLSITINLFLLATRILIFQIMEKEQTIFMFIGGIRPHGKVQLVVRQFILVNGKTSWKKYQVAQES</sequence>
<protein>
    <submittedName>
        <fullName evidence="2">Uncharacterized protein</fullName>
    </submittedName>
</protein>
<evidence type="ECO:0000256" key="1">
    <source>
        <dbReference type="SAM" id="Phobius"/>
    </source>
</evidence>
<keyword evidence="3" id="KW-1185">Reference proteome</keyword>
<accession>A0A2T3IHE3</accession>
<name>A0A2T3IHE3_9GAMM</name>
<evidence type="ECO:0000313" key="3">
    <source>
        <dbReference type="Proteomes" id="UP000241222"/>
    </source>
</evidence>
<dbReference type="AlphaFoldDB" id="A0A2T3IHE3"/>
<keyword evidence="1" id="KW-1133">Transmembrane helix</keyword>
<comment type="caution">
    <text evidence="2">The sequence shown here is derived from an EMBL/GenBank/DDBJ whole genome shotgun (WGS) entry which is preliminary data.</text>
</comment>